<dbReference type="PROSITE" id="PS50895">
    <property type="entry name" value="SURF1"/>
    <property type="match status" value="1"/>
</dbReference>
<evidence type="ECO:0000313" key="8">
    <source>
        <dbReference type="Proteomes" id="UP000214603"/>
    </source>
</evidence>
<accession>A0A225MWC6</accession>
<evidence type="ECO:0000256" key="2">
    <source>
        <dbReference type="ARBA" id="ARBA00007165"/>
    </source>
</evidence>
<keyword evidence="3 6" id="KW-0812">Transmembrane</keyword>
<feature type="transmembrane region" description="Helical" evidence="6">
    <location>
        <begin position="235"/>
        <end position="254"/>
    </location>
</feature>
<sequence>MTARSSIAPKRTLATLVVLAVLLAVCAMAGRWQLQRADERRAISQAINAASRRAPLQLRAGTPPAEFIKWRQAQASGTWVNGATVLVENRSFKGRPGLWVATPLLLEAATHSAVLVLRGWIPSPLGPGARLQAIPAPTDTVTLQGTMTNQVPRLFELWSLEHRHAGKMPARLPVPGQAHPPEVQNIDLAAYGRASGLKLLPVVIEQTSDDGSGFGREWPRPSQDANQNISYAMQWFSFAAIAAIAWLVTLGRALRRRAGAQPGKRP</sequence>
<dbReference type="RefSeq" id="WP_088602460.1">
    <property type="nucleotide sequence ID" value="NZ_NJIH01000003.1"/>
</dbReference>
<evidence type="ECO:0000313" key="7">
    <source>
        <dbReference type="EMBL" id="OWT63881.1"/>
    </source>
</evidence>
<comment type="similarity">
    <text evidence="2 6">Belongs to the SURF1 family.</text>
</comment>
<keyword evidence="4 6" id="KW-1133">Transmembrane helix</keyword>
<protein>
    <recommendedName>
        <fullName evidence="6">SURF1-like protein</fullName>
    </recommendedName>
</protein>
<dbReference type="InterPro" id="IPR045214">
    <property type="entry name" value="Surf1/Surf4"/>
</dbReference>
<dbReference type="PANTHER" id="PTHR23427">
    <property type="entry name" value="SURFEIT LOCUS PROTEIN"/>
    <property type="match status" value="1"/>
</dbReference>
<evidence type="ECO:0000256" key="1">
    <source>
        <dbReference type="ARBA" id="ARBA00004370"/>
    </source>
</evidence>
<dbReference type="EMBL" id="NJIH01000003">
    <property type="protein sequence ID" value="OWT63881.1"/>
    <property type="molecule type" value="Genomic_DNA"/>
</dbReference>
<dbReference type="GO" id="GO:0005886">
    <property type="term" value="C:plasma membrane"/>
    <property type="evidence" value="ECO:0007669"/>
    <property type="project" value="UniProtKB-SubCell"/>
</dbReference>
<dbReference type="OrthoDB" id="9789940at2"/>
<dbReference type="CDD" id="cd06662">
    <property type="entry name" value="SURF1"/>
    <property type="match status" value="1"/>
</dbReference>
<reference evidence="8" key="1">
    <citation type="submission" date="2017-06" db="EMBL/GenBank/DDBJ databases">
        <title>Herbaspirillum phytohormonus sp. nov., isolated from the root nodule of Robinia pseudoacacia in lead-zinc mine.</title>
        <authorList>
            <person name="Fan M."/>
            <person name="Lin Y."/>
        </authorList>
    </citation>
    <scope>NUCLEOTIDE SEQUENCE [LARGE SCALE GENOMIC DNA]</scope>
    <source>
        <strain evidence="8">SC-089</strain>
    </source>
</reference>
<evidence type="ECO:0000256" key="6">
    <source>
        <dbReference type="RuleBase" id="RU363076"/>
    </source>
</evidence>
<organism evidence="7 8">
    <name type="scientific">Candidimonas nitroreducens</name>
    <dbReference type="NCBI Taxonomy" id="683354"/>
    <lineage>
        <taxon>Bacteria</taxon>
        <taxon>Pseudomonadati</taxon>
        <taxon>Pseudomonadota</taxon>
        <taxon>Betaproteobacteria</taxon>
        <taxon>Burkholderiales</taxon>
        <taxon>Alcaligenaceae</taxon>
        <taxon>Candidimonas</taxon>
    </lineage>
</organism>
<evidence type="ECO:0000256" key="4">
    <source>
        <dbReference type="ARBA" id="ARBA00022989"/>
    </source>
</evidence>
<proteinExistence type="inferred from homology"/>
<comment type="subcellular location">
    <subcellularLocation>
        <location evidence="6">Cell membrane</location>
        <topology evidence="6">Multi-pass membrane protein</topology>
    </subcellularLocation>
    <subcellularLocation>
        <location evidence="1">Membrane</location>
    </subcellularLocation>
</comment>
<dbReference type="Proteomes" id="UP000214603">
    <property type="component" value="Unassembled WGS sequence"/>
</dbReference>
<dbReference type="InterPro" id="IPR002994">
    <property type="entry name" value="Surf1/Shy1"/>
</dbReference>
<evidence type="ECO:0000256" key="5">
    <source>
        <dbReference type="ARBA" id="ARBA00023136"/>
    </source>
</evidence>
<dbReference type="AlphaFoldDB" id="A0A225MWC6"/>
<keyword evidence="8" id="KW-1185">Reference proteome</keyword>
<evidence type="ECO:0000256" key="3">
    <source>
        <dbReference type="ARBA" id="ARBA00022692"/>
    </source>
</evidence>
<keyword evidence="5 6" id="KW-0472">Membrane</keyword>
<dbReference type="Pfam" id="PF02104">
    <property type="entry name" value="SURF1"/>
    <property type="match status" value="1"/>
</dbReference>
<comment type="caution">
    <text evidence="7">The sequence shown here is derived from an EMBL/GenBank/DDBJ whole genome shotgun (WGS) entry which is preliminary data.</text>
</comment>
<keyword evidence="6" id="KW-1003">Cell membrane</keyword>
<name>A0A225MWC6_9BURK</name>
<comment type="caution">
    <text evidence="6">Lacks conserved residue(s) required for the propagation of feature annotation.</text>
</comment>
<dbReference type="PANTHER" id="PTHR23427:SF2">
    <property type="entry name" value="SURFEIT LOCUS PROTEIN 1"/>
    <property type="match status" value="1"/>
</dbReference>
<gene>
    <name evidence="7" type="ORF">CEY11_06125</name>
</gene>